<dbReference type="Pfam" id="PF22967">
    <property type="entry name" value="Ig_NUP210_1st"/>
    <property type="match status" value="1"/>
</dbReference>
<feature type="domain" description="BIG2" evidence="10">
    <location>
        <begin position="432"/>
        <end position="509"/>
    </location>
</feature>
<dbReference type="InterPro" id="IPR055094">
    <property type="entry name" value="NUP210_Ig15"/>
</dbReference>
<dbReference type="Pfam" id="PF02368">
    <property type="entry name" value="Big_2"/>
    <property type="match status" value="1"/>
</dbReference>
<keyword evidence="6" id="KW-0472">Membrane</keyword>
<proteinExistence type="inferred from homology"/>
<dbReference type="InterPro" id="IPR057586">
    <property type="entry name" value="Ig_NUP210_16th"/>
</dbReference>
<dbReference type="PANTHER" id="PTHR23019">
    <property type="entry name" value="NUCLEAR PORE MEMBRANE GLYCOPROTEIN GP210-RELATED"/>
    <property type="match status" value="1"/>
</dbReference>
<keyword evidence="5" id="KW-1133">Transmembrane helix</keyword>
<dbReference type="Proteomes" id="UP001233999">
    <property type="component" value="Unassembled WGS sequence"/>
</dbReference>
<keyword evidence="3" id="KW-0812">Transmembrane</keyword>
<evidence type="ECO:0000256" key="8">
    <source>
        <dbReference type="ARBA" id="ARBA00023242"/>
    </source>
</evidence>
<evidence type="ECO:0000313" key="12">
    <source>
        <dbReference type="Proteomes" id="UP001233999"/>
    </source>
</evidence>
<dbReference type="InterPro" id="IPR055096">
    <property type="entry name" value="Ig_NUP210_1st"/>
</dbReference>
<dbReference type="InterPro" id="IPR056897">
    <property type="entry name" value="Ig_NUP210_4th"/>
</dbReference>
<dbReference type="PANTHER" id="PTHR23019:SF0">
    <property type="entry name" value="NUCLEAR PORE MEMBRANE GLYCOPROTEIN 210"/>
    <property type="match status" value="1"/>
</dbReference>
<dbReference type="Pfam" id="PF26181">
    <property type="entry name" value="Ig_NUP210_13th"/>
    <property type="match status" value="1"/>
</dbReference>
<keyword evidence="4 9" id="KW-0732">Signal</keyword>
<dbReference type="Pfam" id="PF22959">
    <property type="entry name" value="Ig_NUP210_15th"/>
    <property type="match status" value="1"/>
</dbReference>
<dbReference type="InterPro" id="IPR058779">
    <property type="entry name" value="Ig_NUP210_13th"/>
</dbReference>
<dbReference type="Pfam" id="PF22969">
    <property type="entry name" value="Ig_NUP210_2nd"/>
    <property type="match status" value="1"/>
</dbReference>
<dbReference type="EMBL" id="JASPKZ010009826">
    <property type="protein sequence ID" value="KAJ9575650.1"/>
    <property type="molecule type" value="Genomic_DNA"/>
</dbReference>
<evidence type="ECO:0000256" key="2">
    <source>
        <dbReference type="ARBA" id="ARBA00007313"/>
    </source>
</evidence>
<keyword evidence="7" id="KW-0325">Glycoprotein</keyword>
<dbReference type="Pfam" id="PF24991">
    <property type="entry name" value="Ig_NUP210_4th"/>
    <property type="match status" value="1"/>
</dbReference>
<accession>A0AAD8E393</accession>
<evidence type="ECO:0000256" key="6">
    <source>
        <dbReference type="ARBA" id="ARBA00023136"/>
    </source>
</evidence>
<evidence type="ECO:0000256" key="9">
    <source>
        <dbReference type="SAM" id="SignalP"/>
    </source>
</evidence>
<evidence type="ECO:0000256" key="7">
    <source>
        <dbReference type="ARBA" id="ARBA00023180"/>
    </source>
</evidence>
<dbReference type="SMART" id="SM00635">
    <property type="entry name" value="BID_2"/>
    <property type="match status" value="2"/>
</dbReference>
<dbReference type="InterPro" id="IPR055099">
    <property type="entry name" value="Ig_NUP210_7th"/>
</dbReference>
<reference evidence="11" key="1">
    <citation type="journal article" date="2023" name="IScience">
        <title>Live-bearing cockroach genome reveals convergent evolutionary mechanisms linked to viviparity in insects and beyond.</title>
        <authorList>
            <person name="Fouks B."/>
            <person name="Harrison M.C."/>
            <person name="Mikhailova A.A."/>
            <person name="Marchal E."/>
            <person name="English S."/>
            <person name="Carruthers M."/>
            <person name="Jennings E.C."/>
            <person name="Chiamaka E.L."/>
            <person name="Frigard R.A."/>
            <person name="Pippel M."/>
            <person name="Attardo G.M."/>
            <person name="Benoit J.B."/>
            <person name="Bornberg-Bauer E."/>
            <person name="Tobe S.S."/>
        </authorList>
    </citation>
    <scope>NUCLEOTIDE SEQUENCE</scope>
    <source>
        <strain evidence="11">Stay&amp;Tobe</strain>
    </source>
</reference>
<comment type="caution">
    <text evidence="11">The sequence shown here is derived from an EMBL/GenBank/DDBJ whole genome shotgun (WGS) entry which is preliminary data.</text>
</comment>
<keyword evidence="8" id="KW-0539">Nucleus</keyword>
<dbReference type="GO" id="GO:0031965">
    <property type="term" value="C:nuclear membrane"/>
    <property type="evidence" value="ECO:0007669"/>
    <property type="project" value="UniProtKB-SubCell"/>
</dbReference>
<dbReference type="Pfam" id="PF22963">
    <property type="entry name" value="Ig_NUP210_3rd"/>
    <property type="match status" value="1"/>
</dbReference>
<dbReference type="GO" id="GO:0005643">
    <property type="term" value="C:nuclear pore"/>
    <property type="evidence" value="ECO:0007669"/>
    <property type="project" value="TreeGrafter"/>
</dbReference>
<dbReference type="Pfam" id="PF24902">
    <property type="entry name" value="Ig_NUP210_9th"/>
    <property type="match status" value="1"/>
</dbReference>
<dbReference type="Pfam" id="PF25354">
    <property type="entry name" value="Ig_NUP210_16th"/>
    <property type="match status" value="1"/>
</dbReference>
<dbReference type="InterPro" id="IPR056899">
    <property type="entry name" value="Ig_NUP210_9th"/>
</dbReference>
<evidence type="ECO:0000259" key="10">
    <source>
        <dbReference type="SMART" id="SM00635"/>
    </source>
</evidence>
<dbReference type="Pfam" id="PF22962">
    <property type="entry name" value="Ig_NUP210_7th"/>
    <property type="match status" value="1"/>
</dbReference>
<gene>
    <name evidence="11" type="ORF">L9F63_007479</name>
</gene>
<protein>
    <recommendedName>
        <fullName evidence="10">BIG2 domain-containing protein</fullName>
    </recommendedName>
</protein>
<dbReference type="InterPro" id="IPR003343">
    <property type="entry name" value="Big_2"/>
</dbReference>
<dbReference type="InterPro" id="IPR008964">
    <property type="entry name" value="Invasin/intimin_cell_adhesion"/>
</dbReference>
<organism evidence="11 12">
    <name type="scientific">Diploptera punctata</name>
    <name type="common">Pacific beetle cockroach</name>
    <dbReference type="NCBI Taxonomy" id="6984"/>
    <lineage>
        <taxon>Eukaryota</taxon>
        <taxon>Metazoa</taxon>
        <taxon>Ecdysozoa</taxon>
        <taxon>Arthropoda</taxon>
        <taxon>Hexapoda</taxon>
        <taxon>Insecta</taxon>
        <taxon>Pterygota</taxon>
        <taxon>Neoptera</taxon>
        <taxon>Polyneoptera</taxon>
        <taxon>Dictyoptera</taxon>
        <taxon>Blattodea</taxon>
        <taxon>Blaberoidea</taxon>
        <taxon>Blaberidae</taxon>
        <taxon>Diplopterinae</taxon>
        <taxon>Diploptera</taxon>
    </lineage>
</organism>
<feature type="domain" description="BIG2" evidence="10">
    <location>
        <begin position="1071"/>
        <end position="1146"/>
    </location>
</feature>
<evidence type="ECO:0000256" key="3">
    <source>
        <dbReference type="ARBA" id="ARBA00022692"/>
    </source>
</evidence>
<name>A0AAD8E393_DIPPU</name>
<feature type="non-terminal residue" evidence="11">
    <location>
        <position position="1"/>
    </location>
</feature>
<keyword evidence="12" id="KW-1185">Reference proteome</keyword>
<comment type="subcellular location">
    <subcellularLocation>
        <location evidence="1">Nucleus membrane</location>
        <topology evidence="1">Single-pass membrane protein</topology>
    </subcellularLocation>
</comment>
<dbReference type="Pfam" id="PF26182">
    <property type="entry name" value="Ig_NUP210_5th"/>
    <property type="match status" value="1"/>
</dbReference>
<feature type="signal peptide" evidence="9">
    <location>
        <begin position="1"/>
        <end position="15"/>
    </location>
</feature>
<feature type="chain" id="PRO_5041912160" description="BIG2 domain-containing protein" evidence="9">
    <location>
        <begin position="16"/>
        <end position="1672"/>
    </location>
</feature>
<dbReference type="Gene3D" id="2.60.40.1080">
    <property type="match status" value="2"/>
</dbReference>
<comment type="similarity">
    <text evidence="2">Belongs to the NUP210 family.</text>
</comment>
<sequence length="1672" mass="186218">MLVFVALTIILHVIGQTSKLNVPRVLLPIFQQINTNFTLKVRDEGCYKWSTSRIDLIQLISPNPENIFTDCTNSIVVSAITKEQSRNTAIVFAEDQNSGLIFRCDIILDIITSLNIVTTTRKLFMEEAPEAFEVQAYDDQGNQFTTLEGVEFQWIIGNWNTHQYDSGSGILRFITFKDSPYETPPTIQIFDEIGKQGHIVLLEGIKTGSAKVLVRLPQIEYRHVPSFEIGLSVVANLIIDPADIYLLKGDSVKYCILQVHQGRLEEIQLPSSQYYLEVENTNIASIDVNTHVLTGLVKGKTEVLLRDKNVEEKEAGVRISSSTVTVSSPYYLNLAILPHRNRILIIEDHYEIVVEIYDKEDHKFYIGEDVVMSVTIPQKYFHVERSTANNTHHYGLPIKVGAAPVSAALEGIMNNGYLEPLTKISAKIELLIYKRITIYPCEQIFHCKFSILIFELTLKASGGDGNFIWSSGNTTVAVVMQNGLMKTYGLGHTEIFAAMTHNPHKKAVAKVFVLPAIHLEIVEYMLETEIGSPLYIHVALFAERPKLESTISSKNSMIPFFHCNDLPLLVEVWNSNFKNSSLKITPVGIACTTVAIIGTSLGTSKVSVTYTLEDKTMSADALVATYSPLVVTHPESAQTVLAIGTSREVAFAGGPRPWIGRSPQHTHHVTLEGDEQSIEVVELDNKSDLTDMYIYRVICRELGEVDLTLHVANQPSLRHSKKSESTATLRILCARPRYVELKSELKVSEPSNCPMNLNAEKIVTQSYCDVELLVTVKDTHGQIFDNVTSLYFDWKLSHPALASIQEKDSIIELGIEEDGITIPYKNYQILKPKGRTGVIEVIASIVAYQNTMLTLMDIVPEDPPFAISDERGLEIKASLRLILVNDTIITPNHTTVFNHPRNKAILQINQGSGYYDFVLSTEVVADINYIESARIIEVIPKSDGTLWLGLRDLCLQSKPAYAEIQVIDLGNIKLEVSDRVQKGQCVTAIVRLYDTSDNLLPTPNPEFLNLLPLPESGIIGVKLQPVDKKTVIPLGEIWYVVTGLELGDTILKFSASEGKRDVQSNSVHIQVFPSLKLVPHNVTLIVGSSFQISSRGGPRPDANVEYDVSTPDVANVSLSGVITGVKQGSTIITGRAMGTNKVTGNRVIFSQDSIEVHVIPLKGIRIHTPLKRIRTGATMPIWADGIPDMLTPLIIGALNPPLKFKWSSSALEVGDIKHVYSDYELDLDEEDMISMRFTAMNSGHTFLKLEVQVPDSITDSTEDTFFRDTMEIEVFEELLLTHPPYPAALNSPLILLAPYSEVELQTNRDGLAQEVIYSLGGAMMPYENTSFNYSLSTVLVDANKFLTVEPNGLVKSHGKKGRGVIMIVAKEPFGIQQILSVTVIVKQIHYIMLTVQKKVRVLDDERLEIIPRGFELQFQVSYHDSTGSVFTSTSSHVRQRTNRFDFVQLQSGKTNQSLIANMIAAGDTMLKVWDDQTPTQSADFVKITSGEVIYPEKMRMLLVGDIICFTLPLSSLDGVHGKWETSNNNILTLDSSIGLGKVQAPGKVIVKYLLNSLFTFTELEALPVSSIKFLEPSNRTLINVKQIIPFRVPVILCNSKSTEKTGNLITRNKSCPFDYLASSFPFICELRFDSPVADVDIQDVFVVYQDFDIKDEIYSRDVSPVIGKHRCM</sequence>
<evidence type="ECO:0000256" key="4">
    <source>
        <dbReference type="ARBA" id="ARBA00022729"/>
    </source>
</evidence>
<evidence type="ECO:0000313" key="11">
    <source>
        <dbReference type="EMBL" id="KAJ9575650.1"/>
    </source>
</evidence>
<dbReference type="SUPFAM" id="SSF49373">
    <property type="entry name" value="Invasin/intimin cell-adhesion fragments"/>
    <property type="match status" value="2"/>
</dbReference>
<dbReference type="InterPro" id="IPR045197">
    <property type="entry name" value="NUP210-like"/>
</dbReference>
<evidence type="ECO:0000256" key="5">
    <source>
        <dbReference type="ARBA" id="ARBA00022989"/>
    </source>
</evidence>
<dbReference type="InterPro" id="IPR055098">
    <property type="entry name" value="Ig_NUP210_3rd"/>
</dbReference>
<dbReference type="InterPro" id="IPR055097">
    <property type="entry name" value="Ig_NUP210_2nd"/>
</dbReference>
<reference evidence="11" key="2">
    <citation type="submission" date="2023-05" db="EMBL/GenBank/DDBJ databases">
        <authorList>
            <person name="Fouks B."/>
        </authorList>
    </citation>
    <scope>NUCLEOTIDE SEQUENCE</scope>
    <source>
        <strain evidence="11">Stay&amp;Tobe</strain>
        <tissue evidence="11">Testes</tissue>
    </source>
</reference>
<evidence type="ECO:0000256" key="1">
    <source>
        <dbReference type="ARBA" id="ARBA00004590"/>
    </source>
</evidence>